<evidence type="ECO:0000313" key="2">
    <source>
        <dbReference type="Proteomes" id="UP000236316"/>
    </source>
</evidence>
<reference evidence="1" key="1">
    <citation type="submission" date="2017-08" db="EMBL/GenBank/DDBJ databases">
        <authorList>
            <consortium name="Urmite Genomes"/>
        </authorList>
    </citation>
    <scope>NUCLEOTIDE SEQUENCE [LARGE SCALE GENOMIC DNA]</scope>
    <source>
        <strain evidence="1">IHUMI-LCC2</strain>
    </source>
</reference>
<protein>
    <submittedName>
        <fullName evidence="1">Uncharacterized protein</fullName>
    </submittedName>
</protein>
<name>A0A2I2L3S7_9VIRU</name>
<dbReference type="GeneID" id="35382035"/>
<organism evidence="1">
    <name type="scientific">Orpheovirus IHUMI-LCC2</name>
    <dbReference type="NCBI Taxonomy" id="2023057"/>
    <lineage>
        <taxon>Viruses</taxon>
        <taxon>Varidnaviria</taxon>
        <taxon>Bamfordvirae</taxon>
        <taxon>Nucleocytoviricota</taxon>
        <taxon>Megaviricetes</taxon>
        <taxon>Pimascovirales</taxon>
        <taxon>Ocovirineae</taxon>
        <taxon>Orpheoviridae</taxon>
        <taxon>Alphaorpheovirus</taxon>
        <taxon>Alphaorpheovirus massiliense</taxon>
    </lineage>
</organism>
<accession>A0A2I2L3S7</accession>
<evidence type="ECO:0000313" key="1">
    <source>
        <dbReference type="EMBL" id="SNW62170.1"/>
    </source>
</evidence>
<proteinExistence type="predicted"/>
<keyword evidence="2" id="KW-1185">Reference proteome</keyword>
<gene>
    <name evidence="1" type="ORF">ORPV_266</name>
</gene>
<dbReference type="EMBL" id="LT906555">
    <property type="protein sequence ID" value="SNW62170.1"/>
    <property type="molecule type" value="Genomic_DNA"/>
</dbReference>
<dbReference type="RefSeq" id="YP_009448472.1">
    <property type="nucleotide sequence ID" value="NC_036594.1"/>
</dbReference>
<dbReference type="Proteomes" id="UP000236316">
    <property type="component" value="Segment"/>
</dbReference>
<sequence length="322" mass="38196">MDTLPNEIVLNEILRFMDQRTALNFLMSSPKYRHIVKENFEKYFSSDRYYVSQDIKTTRKQNDYPNGLDIKRLIADDAIINMKKFITDRKLNIENLIYYAQILDKFELLEEYKGFRGAYGLYEDRYFSTKGNISYSTTNEVYLAINLGFISEYVRTKSENRQYDISLRILKSLLDGIEEKSLFVDMDLKIELGYDDINIYNYIIKEFLQDEHYDVVIFILDNIYVSELILNYVIGNGDLKITKYALSRYVQDGGSINSLSVGNLVGYPLYDNVNMKYVPIFQHFLTYHKDYDFKYLYNGILENEYLNEEVRDALLDELNKYL</sequence>
<dbReference type="KEGG" id="vg:35382035"/>